<protein>
    <submittedName>
        <fullName evidence="2">DUF3298 domain-containing protein</fullName>
    </submittedName>
</protein>
<sequence>MKTNFDICIDNAINSIGVGFECNRFHGYRSNGERFCIVITKTLWYAVRLFLEFDCNKDEYISPAYYKQMLYEKNCLEYVLDETERRKNEPDHFKSMVDKYCTDYVDSQLMSVEIGLTELGQKFRLAFFKEDGTYFGILFVCGKEKDISGLNHFTFQDNRTSMKSKKIKTILQNVKGPMLIDRLVNVFSNRNLLSAFSIPSFTEIPKVYYNKLDKILESGQMIGTMPPESESMVIGIYAGKGNIICMKSLSGVDFIIDEFGISSIFDDFGETKLYVYSYSIQIFSYQEIFKRANDFKSIYSGSAYRLEDGISIEENCRVFPAYCSIGKHEFYNITEDYIIIDH</sequence>
<reference evidence="2" key="1">
    <citation type="submission" date="2016-11" db="UniProtKB">
        <authorList>
            <consortium name="WormBaseParasite"/>
        </authorList>
    </citation>
    <scope>IDENTIFICATION</scope>
    <source>
        <strain evidence="2">KR3021</strain>
    </source>
</reference>
<evidence type="ECO:0000313" key="2">
    <source>
        <dbReference type="WBParaSite" id="RSKR_0000630833.1"/>
    </source>
</evidence>
<evidence type="ECO:0000313" key="1">
    <source>
        <dbReference type="Proteomes" id="UP000095286"/>
    </source>
</evidence>
<proteinExistence type="predicted"/>
<organism evidence="1 2">
    <name type="scientific">Rhabditophanes sp. KR3021</name>
    <dbReference type="NCBI Taxonomy" id="114890"/>
    <lineage>
        <taxon>Eukaryota</taxon>
        <taxon>Metazoa</taxon>
        <taxon>Ecdysozoa</taxon>
        <taxon>Nematoda</taxon>
        <taxon>Chromadorea</taxon>
        <taxon>Rhabditida</taxon>
        <taxon>Tylenchina</taxon>
        <taxon>Panagrolaimomorpha</taxon>
        <taxon>Strongyloidoidea</taxon>
        <taxon>Alloionematidae</taxon>
        <taxon>Rhabditophanes</taxon>
    </lineage>
</organism>
<name>A0AC35U214_9BILA</name>
<dbReference type="Proteomes" id="UP000095286">
    <property type="component" value="Unplaced"/>
</dbReference>
<accession>A0AC35U214</accession>
<dbReference type="WBParaSite" id="RSKR_0000630833.1">
    <property type="protein sequence ID" value="RSKR_0000630833.1"/>
    <property type="gene ID" value="RSKR_0000630833"/>
</dbReference>